<sequence>MPLNAPVPEHPIDPFSADLVEGVARVVAVKGDRVWLEPELTSSCGGCAASGLCGAKGIGTAANRLEIRRFELVNAAQLVVGERVIIGVDGRALLKASVTAYALPLVIMLSAGAVAQNIAQSDGVTMIAMASGLAFGLLLARWIARWLSTRGQLAPRFLRRADAEEACKISSLES</sequence>
<dbReference type="AlphaFoldDB" id="A0A2S7XSZ3"/>
<dbReference type="InterPro" id="IPR026268">
    <property type="entry name" value="RseC"/>
</dbReference>
<keyword evidence="1" id="KW-0812">Transmembrane</keyword>
<keyword evidence="3" id="KW-1185">Reference proteome</keyword>
<dbReference type="PANTHER" id="PTHR35867">
    <property type="entry name" value="PROTEIN RSEC"/>
    <property type="match status" value="1"/>
</dbReference>
<dbReference type="RefSeq" id="WP_105073281.1">
    <property type="nucleotide sequence ID" value="NZ_JAFLKP010000082.1"/>
</dbReference>
<dbReference type="PANTHER" id="PTHR35867:SF1">
    <property type="entry name" value="PROTEIN RSEC"/>
    <property type="match status" value="1"/>
</dbReference>
<protein>
    <submittedName>
        <fullName evidence="2">Fis family transcriptional regulator</fullName>
    </submittedName>
</protein>
<dbReference type="PIRSF" id="PIRSF004923">
    <property type="entry name" value="RseC"/>
    <property type="match status" value="1"/>
</dbReference>
<proteinExistence type="predicted"/>
<evidence type="ECO:0000313" key="2">
    <source>
        <dbReference type="EMBL" id="PQJ96521.1"/>
    </source>
</evidence>
<dbReference type="InterPro" id="IPR007359">
    <property type="entry name" value="SigmaE_reg_RseC_MucC"/>
</dbReference>
<evidence type="ECO:0000313" key="3">
    <source>
        <dbReference type="Proteomes" id="UP000239936"/>
    </source>
</evidence>
<feature type="transmembrane region" description="Helical" evidence="1">
    <location>
        <begin position="124"/>
        <end position="144"/>
    </location>
</feature>
<dbReference type="EMBL" id="PPGH01000034">
    <property type="protein sequence ID" value="PQJ96521.1"/>
    <property type="molecule type" value="Genomic_DNA"/>
</dbReference>
<name>A0A2S7XSZ3_9GAMM</name>
<gene>
    <name evidence="2" type="ORF">CXB77_06685</name>
</gene>
<feature type="transmembrane region" description="Helical" evidence="1">
    <location>
        <begin position="98"/>
        <end position="118"/>
    </location>
</feature>
<dbReference type="Proteomes" id="UP000239936">
    <property type="component" value="Unassembled WGS sequence"/>
</dbReference>
<organism evidence="2 3">
    <name type="scientific">Chromatium okenii</name>
    <dbReference type="NCBI Taxonomy" id="61644"/>
    <lineage>
        <taxon>Bacteria</taxon>
        <taxon>Pseudomonadati</taxon>
        <taxon>Pseudomonadota</taxon>
        <taxon>Gammaproteobacteria</taxon>
        <taxon>Chromatiales</taxon>
        <taxon>Chromatiaceae</taxon>
        <taxon>Chromatium</taxon>
    </lineage>
</organism>
<accession>A0A2S7XSZ3</accession>
<dbReference type="OrthoDB" id="7358626at2"/>
<keyword evidence="1" id="KW-1133">Transmembrane helix</keyword>
<keyword evidence="1" id="KW-0472">Membrane</keyword>
<evidence type="ECO:0000256" key="1">
    <source>
        <dbReference type="SAM" id="Phobius"/>
    </source>
</evidence>
<dbReference type="Pfam" id="PF04246">
    <property type="entry name" value="RseC_MucC"/>
    <property type="match status" value="1"/>
</dbReference>
<comment type="caution">
    <text evidence="2">The sequence shown here is derived from an EMBL/GenBank/DDBJ whole genome shotgun (WGS) entry which is preliminary data.</text>
</comment>
<reference evidence="2 3" key="1">
    <citation type="submission" date="2018-01" db="EMBL/GenBank/DDBJ databases">
        <title>The complete genome sequence of Chromatium okenii LaCa, a purple sulfur bacterium with a turbulent life.</title>
        <authorList>
            <person name="Luedin S.M."/>
            <person name="Liechti N."/>
            <person name="Storelli N."/>
            <person name="Danza F."/>
            <person name="Wittwer M."/>
            <person name="Pothier J.F."/>
            <person name="Tonolla M.A."/>
        </authorList>
    </citation>
    <scope>NUCLEOTIDE SEQUENCE [LARGE SCALE GENOMIC DNA]</scope>
    <source>
        <strain evidence="2 3">LaCa</strain>
    </source>
</reference>